<comment type="caution">
    <text evidence="5">The sequence shown here is derived from an EMBL/GenBank/DDBJ whole genome shotgun (WGS) entry which is preliminary data.</text>
</comment>
<keyword evidence="6" id="KW-1185">Reference proteome</keyword>
<accession>A0A7W3JIR9</accession>
<dbReference type="GO" id="GO:0004792">
    <property type="term" value="F:thiosulfate-cyanide sulfurtransferase activity"/>
    <property type="evidence" value="ECO:0007669"/>
    <property type="project" value="UniProtKB-EC"/>
</dbReference>
<reference evidence="5 7" key="2">
    <citation type="submission" date="2020-07" db="EMBL/GenBank/DDBJ databases">
        <title>Sequencing the genomes of 1000 actinobacteria strains.</title>
        <authorList>
            <person name="Klenk H.-P."/>
        </authorList>
    </citation>
    <scope>NUCLEOTIDE SEQUENCE [LARGE SCALE GENOMIC DNA]</scope>
    <source>
        <strain evidence="5 7">DSM 10309</strain>
    </source>
</reference>
<dbReference type="PANTHER" id="PTHR11364">
    <property type="entry name" value="THIOSULFATE SULFERTANSFERASE"/>
    <property type="match status" value="1"/>
</dbReference>
<dbReference type="PROSITE" id="PS50206">
    <property type="entry name" value="RHODANESE_3"/>
    <property type="match status" value="2"/>
</dbReference>
<reference evidence="4 6" key="1">
    <citation type="submission" date="2019-07" db="EMBL/GenBank/DDBJ databases">
        <title>Whole genome shotgun sequence of Frigoribacterium faeni NBRC 103066.</title>
        <authorList>
            <person name="Hosoyama A."/>
            <person name="Uohara A."/>
            <person name="Ohji S."/>
            <person name="Ichikawa N."/>
        </authorList>
    </citation>
    <scope>NUCLEOTIDE SEQUENCE [LARGE SCALE GENOMIC DNA]</scope>
    <source>
        <strain evidence="4 6">NBRC 103066</strain>
    </source>
</reference>
<evidence type="ECO:0000313" key="6">
    <source>
        <dbReference type="Proteomes" id="UP000321154"/>
    </source>
</evidence>
<feature type="domain" description="Rhodanese" evidence="3">
    <location>
        <begin position="49"/>
        <end position="146"/>
    </location>
</feature>
<dbReference type="RefSeq" id="WP_167627375.1">
    <property type="nucleotide sequence ID" value="NZ_BAAAHR010000008.1"/>
</dbReference>
<dbReference type="AlphaFoldDB" id="A0A7W3JIR9"/>
<dbReference type="Pfam" id="PF00581">
    <property type="entry name" value="Rhodanese"/>
    <property type="match status" value="2"/>
</dbReference>
<dbReference type="PANTHER" id="PTHR11364:SF27">
    <property type="entry name" value="SULFURTRANSFERASE"/>
    <property type="match status" value="1"/>
</dbReference>
<evidence type="ECO:0000256" key="1">
    <source>
        <dbReference type="ARBA" id="ARBA00022679"/>
    </source>
</evidence>
<evidence type="ECO:0000313" key="4">
    <source>
        <dbReference type="EMBL" id="GEK84158.1"/>
    </source>
</evidence>
<keyword evidence="2" id="KW-0677">Repeat</keyword>
<dbReference type="InterPro" id="IPR001763">
    <property type="entry name" value="Rhodanese-like_dom"/>
</dbReference>
<keyword evidence="5" id="KW-0670">Pyruvate</keyword>
<dbReference type="SUPFAM" id="SSF52821">
    <property type="entry name" value="Rhodanese/Cell cycle control phosphatase"/>
    <property type="match status" value="2"/>
</dbReference>
<dbReference type="EC" id="2.8.1.2" evidence="5"/>
<dbReference type="InterPro" id="IPR036873">
    <property type="entry name" value="Rhodanese-like_dom_sf"/>
</dbReference>
<organism evidence="5 7">
    <name type="scientific">Frigoribacterium faeni</name>
    <dbReference type="NCBI Taxonomy" id="145483"/>
    <lineage>
        <taxon>Bacteria</taxon>
        <taxon>Bacillati</taxon>
        <taxon>Actinomycetota</taxon>
        <taxon>Actinomycetes</taxon>
        <taxon>Micrococcales</taxon>
        <taxon>Microbacteriaceae</taxon>
        <taxon>Frigoribacterium</taxon>
    </lineage>
</organism>
<evidence type="ECO:0000313" key="7">
    <source>
        <dbReference type="Proteomes" id="UP000522688"/>
    </source>
</evidence>
<dbReference type="EC" id="2.8.1.1" evidence="5"/>
<dbReference type="EMBL" id="BJUV01000029">
    <property type="protein sequence ID" value="GEK84158.1"/>
    <property type="molecule type" value="Genomic_DNA"/>
</dbReference>
<evidence type="ECO:0000256" key="2">
    <source>
        <dbReference type="ARBA" id="ARBA00022737"/>
    </source>
</evidence>
<keyword evidence="1 5" id="KW-0808">Transferase</keyword>
<dbReference type="CDD" id="cd01448">
    <property type="entry name" value="TST_Repeat_1"/>
    <property type="match status" value="1"/>
</dbReference>
<proteinExistence type="predicted"/>
<sequence>MPPVLTSPLVSTQWLADHLGADDMVVVDTTVLPVAGVDGTPTGRFVTGREGHRAEHVPGAVFADLIRDFSDADAHLPFTRPDRLRFEDAVGALGISNDTTVVVYDDSLGEWACRLWWLFRAFGYDDVAVLDGGAGVWRDERRPVERGHVEPEPTLFEARERPELWVDKAFVERVVAGDETAALVCASPSAEFAGTEGRRPRRGHIPGSLSAPASTLVDGDHQFRPDAQLKSIFAPVADAARVVVYCGGGITASADAFALTLIGERNVALYDGSLNEWSADPGAPLESLAA</sequence>
<dbReference type="Gene3D" id="3.40.250.10">
    <property type="entry name" value="Rhodanese-like domain"/>
    <property type="match status" value="2"/>
</dbReference>
<dbReference type="Proteomes" id="UP000522688">
    <property type="component" value="Unassembled WGS sequence"/>
</dbReference>
<name>A0A7W3JIR9_9MICO</name>
<gene>
    <name evidence="5" type="ORF">FB463_001852</name>
    <name evidence="4" type="ORF">FFA01_24670</name>
</gene>
<dbReference type="EMBL" id="JACGWW010000002">
    <property type="protein sequence ID" value="MBA8813603.1"/>
    <property type="molecule type" value="Genomic_DNA"/>
</dbReference>
<feature type="domain" description="Rhodanese" evidence="3">
    <location>
        <begin position="188"/>
        <end position="286"/>
    </location>
</feature>
<evidence type="ECO:0000313" key="5">
    <source>
        <dbReference type="EMBL" id="MBA8813603.1"/>
    </source>
</evidence>
<dbReference type="Proteomes" id="UP000321154">
    <property type="component" value="Unassembled WGS sequence"/>
</dbReference>
<evidence type="ECO:0000259" key="3">
    <source>
        <dbReference type="PROSITE" id="PS50206"/>
    </source>
</evidence>
<dbReference type="GO" id="GO:0016784">
    <property type="term" value="F:3-mercaptopyruvate sulfurtransferase activity"/>
    <property type="evidence" value="ECO:0007669"/>
    <property type="project" value="UniProtKB-EC"/>
</dbReference>
<dbReference type="CDD" id="cd01449">
    <property type="entry name" value="TST_Repeat_2"/>
    <property type="match status" value="1"/>
</dbReference>
<dbReference type="SMART" id="SM00450">
    <property type="entry name" value="RHOD"/>
    <property type="match status" value="2"/>
</dbReference>
<protein>
    <submittedName>
        <fullName evidence="4 5">Sulfurtransferase</fullName>
        <ecNumber evidence="5">2.8.1.1</ecNumber>
        <ecNumber evidence="5">2.8.1.2</ecNumber>
    </submittedName>
</protein>
<dbReference type="InterPro" id="IPR045078">
    <property type="entry name" value="TST/MPST-like"/>
</dbReference>